<gene>
    <name evidence="6" type="ORF">V5799_033285</name>
</gene>
<feature type="transmembrane region" description="Helical" evidence="5">
    <location>
        <begin position="264"/>
        <end position="289"/>
    </location>
</feature>
<keyword evidence="7" id="KW-1185">Reference proteome</keyword>
<evidence type="ECO:0000256" key="2">
    <source>
        <dbReference type="ARBA" id="ARBA00022692"/>
    </source>
</evidence>
<organism evidence="6 7">
    <name type="scientific">Amblyomma americanum</name>
    <name type="common">Lone star tick</name>
    <dbReference type="NCBI Taxonomy" id="6943"/>
    <lineage>
        <taxon>Eukaryota</taxon>
        <taxon>Metazoa</taxon>
        <taxon>Ecdysozoa</taxon>
        <taxon>Arthropoda</taxon>
        <taxon>Chelicerata</taxon>
        <taxon>Arachnida</taxon>
        <taxon>Acari</taxon>
        <taxon>Parasitiformes</taxon>
        <taxon>Ixodida</taxon>
        <taxon>Ixodoidea</taxon>
        <taxon>Ixodidae</taxon>
        <taxon>Amblyomminae</taxon>
        <taxon>Amblyomma</taxon>
    </lineage>
</organism>
<keyword evidence="2 5" id="KW-0812">Transmembrane</keyword>
<evidence type="ECO:0000313" key="7">
    <source>
        <dbReference type="Proteomes" id="UP001321473"/>
    </source>
</evidence>
<feature type="transmembrane region" description="Helical" evidence="5">
    <location>
        <begin position="235"/>
        <end position="257"/>
    </location>
</feature>
<reference evidence="6 7" key="1">
    <citation type="journal article" date="2023" name="Arcadia Sci">
        <title>De novo assembly of a long-read Amblyomma americanum tick genome.</title>
        <authorList>
            <person name="Chou S."/>
            <person name="Poskanzer K.E."/>
            <person name="Rollins M."/>
            <person name="Thuy-Boun P.S."/>
        </authorList>
    </citation>
    <scope>NUCLEOTIDE SEQUENCE [LARGE SCALE GENOMIC DNA]</scope>
    <source>
        <strain evidence="6">F_SG_1</strain>
        <tissue evidence="6">Salivary glands</tissue>
    </source>
</reference>
<accession>A0AAQ4DNR6</accession>
<dbReference type="Pfam" id="PF00083">
    <property type="entry name" value="Sugar_tr"/>
    <property type="match status" value="1"/>
</dbReference>
<comment type="caution">
    <text evidence="6">The sequence shown here is derived from an EMBL/GenBank/DDBJ whole genome shotgun (WGS) entry which is preliminary data.</text>
</comment>
<dbReference type="EMBL" id="JARKHS020028676">
    <property type="protein sequence ID" value="KAK8764106.1"/>
    <property type="molecule type" value="Genomic_DNA"/>
</dbReference>
<proteinExistence type="predicted"/>
<dbReference type="InterPro" id="IPR005828">
    <property type="entry name" value="MFS_sugar_transport-like"/>
</dbReference>
<evidence type="ECO:0000256" key="1">
    <source>
        <dbReference type="ARBA" id="ARBA00004370"/>
    </source>
</evidence>
<dbReference type="SUPFAM" id="SSF103473">
    <property type="entry name" value="MFS general substrate transporter"/>
    <property type="match status" value="1"/>
</dbReference>
<keyword evidence="4 5" id="KW-0472">Membrane</keyword>
<protein>
    <submittedName>
        <fullName evidence="6">Uncharacterized protein</fullName>
    </submittedName>
</protein>
<dbReference type="GO" id="GO:0022857">
    <property type="term" value="F:transmembrane transporter activity"/>
    <property type="evidence" value="ECO:0007669"/>
    <property type="project" value="InterPro"/>
</dbReference>
<name>A0AAQ4DNR6_AMBAM</name>
<evidence type="ECO:0000256" key="5">
    <source>
        <dbReference type="SAM" id="Phobius"/>
    </source>
</evidence>
<sequence length="395" mass="44225">MEVVEGDEVDPLEFTVPGHWFQCRGKKVVPLEKSRREIEAEQFRLRQAGRKLAAFSVEKQEAQIPEGGDKIILRPKGGLDRLLNRGPAYLTRMIKASAGVNIQETEEEDIVIPNTKQHSILIATTSGERKMQYVGINLIKLGEEEEVPVFAYVSTPNGCGKGVVHGVHRIFTQEEIMQMLRHKANPEIIGATTTTTSDDPNHTRILDCAKWDYDPEQERRSIVSRWDHVCHRQPLLALAHAVYIAGSLIFMSFVGLIADRVGRLPLLLSTVAALQLATLGGCFSASYHVYELSRFLNSGCTATATVPFSTLLFEASTHALRSLHLYTVMAKGMLTAEGWFAIMRLLRHLDWITMQSLILSPMDLTLYAFIVAHQSPRSYIANKGLRCRNGDAWRS</sequence>
<keyword evidence="3 5" id="KW-1133">Transmembrane helix</keyword>
<comment type="subcellular location">
    <subcellularLocation>
        <location evidence="1">Membrane</location>
    </subcellularLocation>
</comment>
<feature type="transmembrane region" description="Helical" evidence="5">
    <location>
        <begin position="352"/>
        <end position="372"/>
    </location>
</feature>
<dbReference type="Gene3D" id="1.20.1250.20">
    <property type="entry name" value="MFS general substrate transporter like domains"/>
    <property type="match status" value="1"/>
</dbReference>
<dbReference type="InterPro" id="IPR036259">
    <property type="entry name" value="MFS_trans_sf"/>
</dbReference>
<dbReference type="Proteomes" id="UP001321473">
    <property type="component" value="Unassembled WGS sequence"/>
</dbReference>
<evidence type="ECO:0000313" key="6">
    <source>
        <dbReference type="EMBL" id="KAK8764106.1"/>
    </source>
</evidence>
<dbReference type="GO" id="GO:0016020">
    <property type="term" value="C:membrane"/>
    <property type="evidence" value="ECO:0007669"/>
    <property type="project" value="UniProtKB-SubCell"/>
</dbReference>
<evidence type="ECO:0000256" key="3">
    <source>
        <dbReference type="ARBA" id="ARBA00022989"/>
    </source>
</evidence>
<evidence type="ECO:0000256" key="4">
    <source>
        <dbReference type="ARBA" id="ARBA00023136"/>
    </source>
</evidence>
<dbReference type="AlphaFoldDB" id="A0AAQ4DNR6"/>